<protein>
    <recommendedName>
        <fullName evidence="1">Dit-like phage tail protein N-terminal domain-containing protein</fullName>
    </recommendedName>
</protein>
<organism evidence="2 3">
    <name type="scientific">Paraburkholderia ferrariae</name>
    <dbReference type="NCBI Taxonomy" id="386056"/>
    <lineage>
        <taxon>Bacteria</taxon>
        <taxon>Pseudomonadati</taxon>
        <taxon>Pseudomonadota</taxon>
        <taxon>Betaproteobacteria</taxon>
        <taxon>Burkholderiales</taxon>
        <taxon>Burkholderiaceae</taxon>
        <taxon>Paraburkholderia</taxon>
    </lineage>
</organism>
<proteinExistence type="predicted"/>
<evidence type="ECO:0000313" key="3">
    <source>
        <dbReference type="Proteomes" id="UP001489897"/>
    </source>
</evidence>
<reference evidence="2 3" key="1">
    <citation type="submission" date="2024-01" db="EMBL/GenBank/DDBJ databases">
        <title>The diversity of rhizobia nodulating Mimosa spp. in eleven states of Brazil covering several biomes is determined by host plant, location, and edaphic factors.</title>
        <authorList>
            <person name="Rouws L."/>
            <person name="Barauna A."/>
            <person name="Beukes C."/>
            <person name="De Faria S.M."/>
            <person name="Gross E."/>
            <person name="Dos Reis Junior F.B."/>
            <person name="Simon M."/>
            <person name="Maluk M."/>
            <person name="Odee D.W."/>
            <person name="Kenicer G."/>
            <person name="Young J.P.W."/>
            <person name="Reis V.M."/>
            <person name="Zilli J."/>
            <person name="James E.K."/>
        </authorList>
    </citation>
    <scope>NUCLEOTIDE SEQUENCE [LARGE SCALE GENOMIC DNA]</scope>
    <source>
        <strain evidence="2 3">JPY167</strain>
    </source>
</reference>
<dbReference type="Proteomes" id="UP001489897">
    <property type="component" value="Unassembled WGS sequence"/>
</dbReference>
<accession>A0ABU9RHV8</accession>
<keyword evidence="3" id="KW-1185">Reference proteome</keyword>
<dbReference type="EMBL" id="JAYMRV010000001">
    <property type="protein sequence ID" value="MEM5419635.1"/>
    <property type="molecule type" value="Genomic_DNA"/>
</dbReference>
<feature type="domain" description="Dit-like phage tail protein N-terminal" evidence="1">
    <location>
        <begin position="41"/>
        <end position="163"/>
    </location>
</feature>
<gene>
    <name evidence="2" type="ORF">VSR73_00915</name>
</gene>
<dbReference type="Pfam" id="PF21821">
    <property type="entry name" value="Dit_like"/>
    <property type="match status" value="1"/>
</dbReference>
<evidence type="ECO:0000259" key="1">
    <source>
        <dbReference type="Pfam" id="PF21821"/>
    </source>
</evidence>
<evidence type="ECO:0000313" key="2">
    <source>
        <dbReference type="EMBL" id="MEM5419635.1"/>
    </source>
</evidence>
<name>A0ABU9RHV8_9BURK</name>
<sequence>MSNFLQTGIGLAASVGGELVNAFFSPKRSINSAMGSFSLYVTLEERHHDELVITDHPVEQGAAISDHAYKKPSELTMTIGWSNSNLSSIASFQFGNYSRSTYQDLLDLQKSRTPFDVSTGKRKYSNMLIQSLDTTTDAKTENSLIVTLHCREVIIVQTTTTQLQPSENHALPQKTAPMANTGVKQPQATNASIPYRVVSAITGQAE</sequence>
<dbReference type="InterPro" id="IPR048494">
    <property type="entry name" value="Dit-like_N"/>
</dbReference>
<dbReference type="RefSeq" id="WP_342945499.1">
    <property type="nucleotide sequence ID" value="NZ_JAYMRV010000001.1"/>
</dbReference>
<comment type="caution">
    <text evidence="2">The sequence shown here is derived from an EMBL/GenBank/DDBJ whole genome shotgun (WGS) entry which is preliminary data.</text>
</comment>